<dbReference type="Pfam" id="PF00226">
    <property type="entry name" value="DnaJ"/>
    <property type="match status" value="1"/>
</dbReference>
<dbReference type="Gene3D" id="1.10.287.110">
    <property type="entry name" value="DnaJ domain"/>
    <property type="match status" value="1"/>
</dbReference>
<dbReference type="Gene3D" id="3.30.420.10">
    <property type="entry name" value="Ribonuclease H-like superfamily/Ribonuclease H"/>
    <property type="match status" value="1"/>
</dbReference>
<evidence type="ECO:0000313" key="2">
    <source>
        <dbReference type="EMBL" id="CAB4283308.1"/>
    </source>
</evidence>
<dbReference type="InterPro" id="IPR044730">
    <property type="entry name" value="RNase_H-like_dom_plant"/>
</dbReference>
<dbReference type="Proteomes" id="UP000507222">
    <property type="component" value="Unassembled WGS sequence"/>
</dbReference>
<dbReference type="SUPFAM" id="SSF46565">
    <property type="entry name" value="Chaperone J-domain"/>
    <property type="match status" value="1"/>
</dbReference>
<protein>
    <recommendedName>
        <fullName evidence="1">J domain-containing protein</fullName>
    </recommendedName>
</protein>
<proteinExistence type="predicted"/>
<dbReference type="GO" id="GO:0004523">
    <property type="term" value="F:RNA-DNA hybrid ribonuclease activity"/>
    <property type="evidence" value="ECO:0007669"/>
    <property type="project" value="InterPro"/>
</dbReference>
<dbReference type="PROSITE" id="PS50076">
    <property type="entry name" value="DNAJ_2"/>
    <property type="match status" value="1"/>
</dbReference>
<dbReference type="InterPro" id="IPR036397">
    <property type="entry name" value="RNaseH_sf"/>
</dbReference>
<dbReference type="InterPro" id="IPR001623">
    <property type="entry name" value="DnaJ_domain"/>
</dbReference>
<dbReference type="AlphaFoldDB" id="A0A6J5VBM6"/>
<organism evidence="2 3">
    <name type="scientific">Prunus armeniaca</name>
    <name type="common">Apricot</name>
    <name type="synonym">Armeniaca vulgaris</name>
    <dbReference type="NCBI Taxonomy" id="36596"/>
    <lineage>
        <taxon>Eukaryota</taxon>
        <taxon>Viridiplantae</taxon>
        <taxon>Streptophyta</taxon>
        <taxon>Embryophyta</taxon>
        <taxon>Tracheophyta</taxon>
        <taxon>Spermatophyta</taxon>
        <taxon>Magnoliopsida</taxon>
        <taxon>eudicotyledons</taxon>
        <taxon>Gunneridae</taxon>
        <taxon>Pentapetalae</taxon>
        <taxon>rosids</taxon>
        <taxon>fabids</taxon>
        <taxon>Rosales</taxon>
        <taxon>Rosaceae</taxon>
        <taxon>Amygdaloideae</taxon>
        <taxon>Amygdaleae</taxon>
        <taxon>Prunus</taxon>
    </lineage>
</organism>
<name>A0A6J5VBM6_PRUAR</name>
<dbReference type="CDD" id="cd06257">
    <property type="entry name" value="DnaJ"/>
    <property type="match status" value="1"/>
</dbReference>
<dbReference type="CDD" id="cd06222">
    <property type="entry name" value="RNase_H_like"/>
    <property type="match status" value="1"/>
</dbReference>
<dbReference type="Pfam" id="PF13456">
    <property type="entry name" value="RVT_3"/>
    <property type="match status" value="1"/>
</dbReference>
<gene>
    <name evidence="2" type="ORF">CURHAP_LOCUS37616</name>
</gene>
<dbReference type="PANTHER" id="PTHR45376:SF5">
    <property type="entry name" value="CHAPERONE DNAJ-DOMAIN SUPERFAMILY PROTEIN"/>
    <property type="match status" value="1"/>
</dbReference>
<accession>A0A6J5VBM6</accession>
<evidence type="ECO:0000313" key="3">
    <source>
        <dbReference type="Proteomes" id="UP000507222"/>
    </source>
</evidence>
<dbReference type="EMBL" id="CAEKDK010000006">
    <property type="protein sequence ID" value="CAB4283308.1"/>
    <property type="molecule type" value="Genomic_DNA"/>
</dbReference>
<dbReference type="SUPFAM" id="SSF53098">
    <property type="entry name" value="Ribonuclease H-like"/>
    <property type="match status" value="1"/>
</dbReference>
<reference evidence="2 3" key="1">
    <citation type="submission" date="2020-05" db="EMBL/GenBank/DDBJ databases">
        <authorList>
            <person name="Campoy J."/>
            <person name="Schneeberger K."/>
            <person name="Spophaly S."/>
        </authorList>
    </citation>
    <scope>NUCLEOTIDE SEQUENCE [LARGE SCALE GENOMIC DNA]</scope>
    <source>
        <strain evidence="2">PruArmRojPasFocal</strain>
    </source>
</reference>
<dbReference type="SMART" id="SM00271">
    <property type="entry name" value="DnaJ"/>
    <property type="match status" value="1"/>
</dbReference>
<dbReference type="InterPro" id="IPR002156">
    <property type="entry name" value="RNaseH_domain"/>
</dbReference>
<sequence length="367" mass="40618">MKIIQEALLRNIGKFKRESFSEDDDNNPESIFRATFGKKWYTWSFDSCRDSSFKDSESGFEWSEQSSWKDRSKRWENSSDVESDDELCTIGSYSDRTILGLPPTGPLKAEDVKKAFHLSALKWHPDKHEGPSQAMAAEKFKLCVNACKSLCNALSLAVRIEWPCDLLLVMRMGLPYPVQIIELCLFCGDTTESAVHVLVMCPFAVATWDISMLTRHAHQGVQRSLHDVVVFAQQYVHEFITVNGTLSKVTNWVRDAFKWVALLSGRLKLNFDGAFDPTSGRGAVGVVAKDADGGFVAAMAKSVREVQLVEHAEILAAPEGVTLALSLGIASPIFEGDSAVVVAAVKRAGQIYSNIGTIVEDVKHLQK</sequence>
<feature type="domain" description="J" evidence="1">
    <location>
        <begin position="94"/>
        <end position="155"/>
    </location>
</feature>
<dbReference type="GO" id="GO:0003676">
    <property type="term" value="F:nucleic acid binding"/>
    <property type="evidence" value="ECO:0007669"/>
    <property type="project" value="InterPro"/>
</dbReference>
<dbReference type="PANTHER" id="PTHR45376">
    <property type="entry name" value="CHAPERONE DNAJ-DOMAIN SUPERFAMILY PROTEIN-RELATED"/>
    <property type="match status" value="1"/>
</dbReference>
<evidence type="ECO:0000259" key="1">
    <source>
        <dbReference type="PROSITE" id="PS50076"/>
    </source>
</evidence>
<dbReference type="InterPro" id="IPR036869">
    <property type="entry name" value="J_dom_sf"/>
</dbReference>
<dbReference type="InterPro" id="IPR012337">
    <property type="entry name" value="RNaseH-like_sf"/>
</dbReference>